<evidence type="ECO:0000313" key="3">
    <source>
        <dbReference type="EMBL" id="KRX06943.1"/>
    </source>
</evidence>
<dbReference type="Proteomes" id="UP000054937">
    <property type="component" value="Unassembled WGS sequence"/>
</dbReference>
<protein>
    <recommendedName>
        <fullName evidence="2">Response regulatory domain-containing protein</fullName>
    </recommendedName>
</protein>
<dbReference type="InParanoid" id="A0A0V0QXA3"/>
<name>A0A0V0QXA3_PSEPJ</name>
<dbReference type="AlphaFoldDB" id="A0A0V0QXA3"/>
<keyword evidence="4" id="KW-1185">Reference proteome</keyword>
<sequence length="371" mass="43223">MSKFLKFYLGMNIEQVKQSIYDYDLNDKANPEQEKIGLGLNYCTKVCHLLNNNNKEGLQLHNKEGKGSLLSFTVLDQNYNSNSKVLEKQRFQVSPNKIVYENDFEKYFNQNDSLYQYTTTDFSILKKIEMDTNLFENNNQKNAISGNSNIIVIMELSSQQIKTIQNSLKIVEKIGDISKSVQNYNVNQTQSEHTMKLSQKQNKKKMKSIKQGKSQTEYQLLSLIDDNDNVKQEDNIGLFAPPHVSKTQQSRIYFRTQLESEIQDYQPNYAYKQLLTEKSGCSSPKKQNSETLEKGAKILKFIQKKEPECSCTKVLMVDDDIFCLKSMQKIFQQRYDLNIDFASNGQKGLEKVQQKYEQNKFTQRDCFNEWL</sequence>
<feature type="domain" description="Response regulatory" evidence="2">
    <location>
        <begin position="313"/>
        <end position="371"/>
    </location>
</feature>
<dbReference type="PROSITE" id="PS50110">
    <property type="entry name" value="RESPONSE_REGULATORY"/>
    <property type="match status" value="1"/>
</dbReference>
<dbReference type="InterPro" id="IPR001789">
    <property type="entry name" value="Sig_transdc_resp-reg_receiver"/>
</dbReference>
<evidence type="ECO:0000256" key="1">
    <source>
        <dbReference type="PROSITE-ProRule" id="PRU00169"/>
    </source>
</evidence>
<evidence type="ECO:0000313" key="4">
    <source>
        <dbReference type="Proteomes" id="UP000054937"/>
    </source>
</evidence>
<dbReference type="EMBL" id="LDAU01000090">
    <property type="protein sequence ID" value="KRX06943.1"/>
    <property type="molecule type" value="Genomic_DNA"/>
</dbReference>
<dbReference type="Gene3D" id="3.40.50.2300">
    <property type="match status" value="1"/>
</dbReference>
<comment type="caution">
    <text evidence="3">The sequence shown here is derived from an EMBL/GenBank/DDBJ whole genome shotgun (WGS) entry which is preliminary data.</text>
</comment>
<comment type="caution">
    <text evidence="1">Lacks conserved residue(s) required for the propagation of feature annotation.</text>
</comment>
<dbReference type="GO" id="GO:0000160">
    <property type="term" value="P:phosphorelay signal transduction system"/>
    <property type="evidence" value="ECO:0007669"/>
    <property type="project" value="InterPro"/>
</dbReference>
<evidence type="ECO:0000259" key="2">
    <source>
        <dbReference type="PROSITE" id="PS50110"/>
    </source>
</evidence>
<organism evidence="3 4">
    <name type="scientific">Pseudocohnilembus persalinus</name>
    <name type="common">Ciliate</name>
    <dbReference type="NCBI Taxonomy" id="266149"/>
    <lineage>
        <taxon>Eukaryota</taxon>
        <taxon>Sar</taxon>
        <taxon>Alveolata</taxon>
        <taxon>Ciliophora</taxon>
        <taxon>Intramacronucleata</taxon>
        <taxon>Oligohymenophorea</taxon>
        <taxon>Scuticociliatia</taxon>
        <taxon>Philasterida</taxon>
        <taxon>Pseudocohnilembidae</taxon>
        <taxon>Pseudocohnilembus</taxon>
    </lineage>
</organism>
<gene>
    <name evidence="3" type="ORF">PPERSA_07106</name>
</gene>
<proteinExistence type="predicted"/>
<reference evidence="3 4" key="1">
    <citation type="journal article" date="2015" name="Sci. Rep.">
        <title>Genome of the facultative scuticociliatosis pathogen Pseudocohnilembus persalinus provides insight into its virulence through horizontal gene transfer.</title>
        <authorList>
            <person name="Xiong J."/>
            <person name="Wang G."/>
            <person name="Cheng J."/>
            <person name="Tian M."/>
            <person name="Pan X."/>
            <person name="Warren A."/>
            <person name="Jiang C."/>
            <person name="Yuan D."/>
            <person name="Miao W."/>
        </authorList>
    </citation>
    <scope>NUCLEOTIDE SEQUENCE [LARGE SCALE GENOMIC DNA]</scope>
    <source>
        <strain evidence="3">36N120E</strain>
    </source>
</reference>
<accession>A0A0V0QXA3</accession>